<comment type="caution">
    <text evidence="2">The sequence shown here is derived from an EMBL/GenBank/DDBJ whole genome shotgun (WGS) entry which is preliminary data.</text>
</comment>
<keyword evidence="1" id="KW-0812">Transmembrane</keyword>
<dbReference type="EMBL" id="NHYE01000624">
    <property type="protein sequence ID" value="PPR04438.1"/>
    <property type="molecule type" value="Genomic_DNA"/>
</dbReference>
<feature type="transmembrane region" description="Helical" evidence="1">
    <location>
        <begin position="12"/>
        <end position="34"/>
    </location>
</feature>
<keyword evidence="1" id="KW-0472">Membrane</keyword>
<reference evidence="2 3" key="1">
    <citation type="journal article" date="2018" name="Evol. Lett.">
        <title>Horizontal gene cluster transfer increased hallucinogenic mushroom diversity.</title>
        <authorList>
            <person name="Reynolds H.T."/>
            <person name="Vijayakumar V."/>
            <person name="Gluck-Thaler E."/>
            <person name="Korotkin H.B."/>
            <person name="Matheny P.B."/>
            <person name="Slot J.C."/>
        </authorList>
    </citation>
    <scope>NUCLEOTIDE SEQUENCE [LARGE SCALE GENOMIC DNA]</scope>
    <source>
        <strain evidence="2 3">SRW20</strain>
    </source>
</reference>
<gene>
    <name evidence="2" type="ORF">CVT26_002267</name>
</gene>
<evidence type="ECO:0000256" key="1">
    <source>
        <dbReference type="SAM" id="Phobius"/>
    </source>
</evidence>
<dbReference type="InParanoid" id="A0A409YN30"/>
<proteinExistence type="predicted"/>
<protein>
    <submittedName>
        <fullName evidence="2">Uncharacterized protein</fullName>
    </submittedName>
</protein>
<organism evidence="2 3">
    <name type="scientific">Gymnopilus dilepis</name>
    <dbReference type="NCBI Taxonomy" id="231916"/>
    <lineage>
        <taxon>Eukaryota</taxon>
        <taxon>Fungi</taxon>
        <taxon>Dikarya</taxon>
        <taxon>Basidiomycota</taxon>
        <taxon>Agaricomycotina</taxon>
        <taxon>Agaricomycetes</taxon>
        <taxon>Agaricomycetidae</taxon>
        <taxon>Agaricales</taxon>
        <taxon>Agaricineae</taxon>
        <taxon>Hymenogastraceae</taxon>
        <taxon>Gymnopilus</taxon>
    </lineage>
</organism>
<dbReference type="AlphaFoldDB" id="A0A409YN30"/>
<accession>A0A409YN30</accession>
<evidence type="ECO:0000313" key="2">
    <source>
        <dbReference type="EMBL" id="PPR04438.1"/>
    </source>
</evidence>
<dbReference type="Proteomes" id="UP000284706">
    <property type="component" value="Unassembled WGS sequence"/>
</dbReference>
<sequence>MVANILGMDPLTFALALLSVLGCVFSTLAFVYYFSPSRQVHYLSEGLDQAWDLTRNMDEGGVAAGVGFANARVTSELWNLPNVSSLEEDMEAHSPIH</sequence>
<keyword evidence="3" id="KW-1185">Reference proteome</keyword>
<keyword evidence="1" id="KW-1133">Transmembrane helix</keyword>
<evidence type="ECO:0000313" key="3">
    <source>
        <dbReference type="Proteomes" id="UP000284706"/>
    </source>
</evidence>
<name>A0A409YN30_9AGAR</name>
<dbReference type="OrthoDB" id="3043994at2759"/>